<feature type="compositionally biased region" description="Basic and acidic residues" evidence="1">
    <location>
        <begin position="1"/>
        <end position="17"/>
    </location>
</feature>
<dbReference type="AlphaFoldDB" id="A0A8H8DFL9"/>
<dbReference type="EMBL" id="JAEFCI010011349">
    <property type="protein sequence ID" value="KAG5456680.1"/>
    <property type="molecule type" value="Genomic_DNA"/>
</dbReference>
<comment type="caution">
    <text evidence="2">The sequence shown here is derived from an EMBL/GenBank/DDBJ whole genome shotgun (WGS) entry which is preliminary data.</text>
</comment>
<name>A0A8H8DFL9_9FUNG</name>
<gene>
    <name evidence="2" type="ORF">BJ554DRAFT_3510</name>
</gene>
<accession>A0A8H8DFL9</accession>
<reference evidence="2 3" key="1">
    <citation type="journal article" name="Sci. Rep.">
        <title>Genome-scale phylogenetic analyses confirm Olpidium as the closest living zoosporic fungus to the non-flagellated, terrestrial fungi.</title>
        <authorList>
            <person name="Chang Y."/>
            <person name="Rochon D."/>
            <person name="Sekimoto S."/>
            <person name="Wang Y."/>
            <person name="Chovatia M."/>
            <person name="Sandor L."/>
            <person name="Salamov A."/>
            <person name="Grigoriev I.V."/>
            <person name="Stajich J.E."/>
            <person name="Spatafora J.W."/>
        </authorList>
    </citation>
    <scope>NUCLEOTIDE SEQUENCE [LARGE SCALE GENOMIC DNA]</scope>
    <source>
        <strain evidence="2">S191</strain>
    </source>
</reference>
<evidence type="ECO:0000256" key="1">
    <source>
        <dbReference type="SAM" id="MobiDB-lite"/>
    </source>
</evidence>
<evidence type="ECO:0000313" key="2">
    <source>
        <dbReference type="EMBL" id="KAG5456680.1"/>
    </source>
</evidence>
<dbReference type="Proteomes" id="UP000673691">
    <property type="component" value="Unassembled WGS sequence"/>
</dbReference>
<protein>
    <submittedName>
        <fullName evidence="2">Uncharacterized protein</fullName>
    </submittedName>
</protein>
<sequence>MTASDSSRHSDSAKRADVVPSDIQTPPWPPLPIAVTCEAEGFALPEVNFRSSRSYATLVRWTLFEASVFLNSRPELTDLSCRVRSSIFLFLDATSDCSLLT</sequence>
<keyword evidence="3" id="KW-1185">Reference proteome</keyword>
<proteinExistence type="predicted"/>
<feature type="region of interest" description="Disordered" evidence="1">
    <location>
        <begin position="1"/>
        <end position="25"/>
    </location>
</feature>
<evidence type="ECO:0000313" key="3">
    <source>
        <dbReference type="Proteomes" id="UP000673691"/>
    </source>
</evidence>
<organism evidence="2 3">
    <name type="scientific">Olpidium bornovanus</name>
    <dbReference type="NCBI Taxonomy" id="278681"/>
    <lineage>
        <taxon>Eukaryota</taxon>
        <taxon>Fungi</taxon>
        <taxon>Fungi incertae sedis</taxon>
        <taxon>Olpidiomycota</taxon>
        <taxon>Olpidiomycotina</taxon>
        <taxon>Olpidiomycetes</taxon>
        <taxon>Olpidiales</taxon>
        <taxon>Olpidiaceae</taxon>
        <taxon>Olpidium</taxon>
    </lineage>
</organism>